<name>A0A4Y2HXF7_ARAVE</name>
<evidence type="ECO:0000313" key="2">
    <source>
        <dbReference type="EMBL" id="GBM69649.1"/>
    </source>
</evidence>
<dbReference type="Proteomes" id="UP000499080">
    <property type="component" value="Unassembled WGS sequence"/>
</dbReference>
<organism evidence="2 3">
    <name type="scientific">Araneus ventricosus</name>
    <name type="common">Orbweaver spider</name>
    <name type="synonym">Epeira ventricosa</name>
    <dbReference type="NCBI Taxonomy" id="182803"/>
    <lineage>
        <taxon>Eukaryota</taxon>
        <taxon>Metazoa</taxon>
        <taxon>Ecdysozoa</taxon>
        <taxon>Arthropoda</taxon>
        <taxon>Chelicerata</taxon>
        <taxon>Arachnida</taxon>
        <taxon>Araneae</taxon>
        <taxon>Araneomorphae</taxon>
        <taxon>Entelegynae</taxon>
        <taxon>Araneoidea</taxon>
        <taxon>Araneidae</taxon>
        <taxon>Araneus</taxon>
    </lineage>
</organism>
<proteinExistence type="predicted"/>
<dbReference type="PANTHER" id="PTHR33327">
    <property type="entry name" value="ENDONUCLEASE"/>
    <property type="match status" value="1"/>
</dbReference>
<accession>A0A4Y2HXF7</accession>
<comment type="caution">
    <text evidence="2">The sequence shown here is derived from an EMBL/GenBank/DDBJ whole genome shotgun (WGS) entry which is preliminary data.</text>
</comment>
<evidence type="ECO:0000313" key="3">
    <source>
        <dbReference type="Proteomes" id="UP000499080"/>
    </source>
</evidence>
<dbReference type="InterPro" id="IPR055469">
    <property type="entry name" value="DUF7041"/>
</dbReference>
<keyword evidence="3" id="KW-1185">Reference proteome</keyword>
<feature type="domain" description="DUF7041" evidence="1">
    <location>
        <begin position="14"/>
        <end position="97"/>
    </location>
</feature>
<dbReference type="AlphaFoldDB" id="A0A4Y2HXF7"/>
<reference evidence="2 3" key="1">
    <citation type="journal article" date="2019" name="Sci. Rep.">
        <title>Orb-weaving spider Araneus ventricosus genome elucidates the spidroin gene catalogue.</title>
        <authorList>
            <person name="Kono N."/>
            <person name="Nakamura H."/>
            <person name="Ohtoshi R."/>
            <person name="Moran D.A.P."/>
            <person name="Shinohara A."/>
            <person name="Yoshida Y."/>
            <person name="Fujiwara M."/>
            <person name="Mori M."/>
            <person name="Tomita M."/>
            <person name="Arakawa K."/>
        </authorList>
    </citation>
    <scope>NUCLEOTIDE SEQUENCE [LARGE SCALE GENOMIC DNA]</scope>
</reference>
<dbReference type="PANTHER" id="PTHR33327:SF3">
    <property type="entry name" value="RNA-DIRECTED DNA POLYMERASE"/>
    <property type="match status" value="1"/>
</dbReference>
<gene>
    <name evidence="2" type="ORF">AVEN_124435_1</name>
</gene>
<evidence type="ECO:0000259" key="1">
    <source>
        <dbReference type="Pfam" id="PF23055"/>
    </source>
</evidence>
<sequence length="111" mass="12083">MVICFSCSGVTGEVPAFWANDAKLYFAQIEANLGIAGIVSEQTEFDTLVEALDPQTLTHVSDLLYSPLTDNPYNALKIGLLSEFEISQNKSVKALLEDLDLGDSKSSLLLR</sequence>
<dbReference type="OrthoDB" id="10048650at2759"/>
<protein>
    <recommendedName>
        <fullName evidence="1">DUF7041 domain-containing protein</fullName>
    </recommendedName>
</protein>
<dbReference type="EMBL" id="BGPR01002207">
    <property type="protein sequence ID" value="GBM69649.1"/>
    <property type="molecule type" value="Genomic_DNA"/>
</dbReference>
<dbReference type="Pfam" id="PF23055">
    <property type="entry name" value="DUF7041"/>
    <property type="match status" value="1"/>
</dbReference>